<organism evidence="1 2">
    <name type="scientific">Lampropedia aestuarii</name>
    <dbReference type="NCBI Taxonomy" id="2562762"/>
    <lineage>
        <taxon>Bacteria</taxon>
        <taxon>Pseudomonadati</taxon>
        <taxon>Pseudomonadota</taxon>
        <taxon>Betaproteobacteria</taxon>
        <taxon>Burkholderiales</taxon>
        <taxon>Comamonadaceae</taxon>
        <taxon>Lampropedia</taxon>
    </lineage>
</organism>
<evidence type="ECO:0000313" key="2">
    <source>
        <dbReference type="Proteomes" id="UP000306236"/>
    </source>
</evidence>
<reference evidence="1 2" key="1">
    <citation type="submission" date="2019-04" db="EMBL/GenBank/DDBJ databases">
        <title>Lampropedia sp YIM MLB12 draf genome.</title>
        <authorList>
            <person name="Wang Y.-X."/>
        </authorList>
    </citation>
    <scope>NUCLEOTIDE SEQUENCE [LARGE SCALE GENOMIC DNA]</scope>
    <source>
        <strain evidence="1 2">YIM MLB12</strain>
    </source>
</reference>
<dbReference type="EMBL" id="SSWX01000024">
    <property type="protein sequence ID" value="THJ31350.1"/>
    <property type="molecule type" value="Genomic_DNA"/>
</dbReference>
<dbReference type="RefSeq" id="WP_136407512.1">
    <property type="nucleotide sequence ID" value="NZ_SSWX01000024.1"/>
</dbReference>
<accession>A0A4S5BGF4</accession>
<comment type="caution">
    <text evidence="1">The sequence shown here is derived from an EMBL/GenBank/DDBJ whole genome shotgun (WGS) entry which is preliminary data.</text>
</comment>
<name>A0A4S5BGF4_9BURK</name>
<sequence length="462" mass="51212">MATIPLNYSSVGQVFLNDLSFLNKATPANGGNGQIQVAGKVYNVSLTTDGIQVSPEKSIRNFFSMSAKSTASAVQADLRDQMQTWLEVQKPRPDENLSIFKSVQSNIRRDKDYSVRSANENAAQTLLTAKAANVMGLQLHQPVHAAYGDASIRHNGTQAFLANTQHLQQQQQHRIQFNSITIDTQNKIVGVDWDKFGISGVVLNNGRVQHTPNTLSSMLSQIRLGTLPQSSTNLPNGYTPELSTAWTQLLQKNVDKLDIIGRITTMRNNNNNNAQGFDADVRALVRKNMSVSCQARLLQISGITPQQYGTMRAPTLESFARTFANALQRYEQSISNGGTQQQAHAQAQQAFAAYPADFQQELSLHLDNIVRNAVFRQTSKLGLELYKQQGIPVVFQWRDHSGQDNSAQVRPVNQQDWWRTGFTLGTPQVMPITMSEQRHVERLETSGAAAVRPADNIVVLKV</sequence>
<proteinExistence type="predicted"/>
<keyword evidence="2" id="KW-1185">Reference proteome</keyword>
<dbReference type="AlphaFoldDB" id="A0A4S5BGF4"/>
<protein>
    <submittedName>
        <fullName evidence="1">Uncharacterized protein</fullName>
    </submittedName>
</protein>
<dbReference type="Proteomes" id="UP000306236">
    <property type="component" value="Unassembled WGS sequence"/>
</dbReference>
<evidence type="ECO:0000313" key="1">
    <source>
        <dbReference type="EMBL" id="THJ31350.1"/>
    </source>
</evidence>
<gene>
    <name evidence="1" type="ORF">E8K88_15100</name>
</gene>